<evidence type="ECO:0008006" key="3">
    <source>
        <dbReference type="Google" id="ProtNLM"/>
    </source>
</evidence>
<sequence length="260" mass="27750">MTTTIPTPILRPIRFVTDVAAWQAFYADLGFISTGVEADGWVVLAADSGRLALHHAEPESPLVGKAKLAWEVPDLKAYRTAVAGTGTDIRRATFDRGDVLVADLPQGRVVIDRANGAGGTNPVRPEGLAVLPLVYTRSVIDGAEAATHLGLTRRITSDTNGWADLVGHGVLAFHRADSDAAEDRTVDDGEISVEISLETGDVEALQTRVEAAGHPVDLIDEAYARTLRITAPDGTRVWVNETQRDLYGFHVATGAAPPSR</sequence>
<organism evidence="1 2">
    <name type="scientific">Georgenia deserti</name>
    <dbReference type="NCBI Taxonomy" id="2093781"/>
    <lineage>
        <taxon>Bacteria</taxon>
        <taxon>Bacillati</taxon>
        <taxon>Actinomycetota</taxon>
        <taxon>Actinomycetes</taxon>
        <taxon>Micrococcales</taxon>
        <taxon>Bogoriellaceae</taxon>
        <taxon>Georgenia</taxon>
    </lineage>
</organism>
<accession>A0ABW4L7S7</accession>
<dbReference type="SUPFAM" id="SSF54593">
    <property type="entry name" value="Glyoxalase/Bleomycin resistance protein/Dihydroxybiphenyl dioxygenase"/>
    <property type="match status" value="2"/>
</dbReference>
<dbReference type="Gene3D" id="3.10.180.10">
    <property type="entry name" value="2,3-Dihydroxybiphenyl 1,2-Dioxygenase, domain 1"/>
    <property type="match status" value="1"/>
</dbReference>
<comment type="caution">
    <text evidence="1">The sequence shown here is derived from an EMBL/GenBank/DDBJ whole genome shotgun (WGS) entry which is preliminary data.</text>
</comment>
<reference evidence="2" key="1">
    <citation type="journal article" date="2019" name="Int. J. Syst. Evol. Microbiol.">
        <title>The Global Catalogue of Microorganisms (GCM) 10K type strain sequencing project: providing services to taxonomists for standard genome sequencing and annotation.</title>
        <authorList>
            <consortium name="The Broad Institute Genomics Platform"/>
            <consortium name="The Broad Institute Genome Sequencing Center for Infectious Disease"/>
            <person name="Wu L."/>
            <person name="Ma J."/>
        </authorList>
    </citation>
    <scope>NUCLEOTIDE SEQUENCE [LARGE SCALE GENOMIC DNA]</scope>
    <source>
        <strain evidence="2">JCM 17130</strain>
    </source>
</reference>
<dbReference type="InterPro" id="IPR029068">
    <property type="entry name" value="Glyas_Bleomycin-R_OHBP_Dase"/>
</dbReference>
<gene>
    <name evidence="1" type="ORF">ACFSE6_13660</name>
</gene>
<name>A0ABW4L7S7_9MICO</name>
<evidence type="ECO:0000313" key="1">
    <source>
        <dbReference type="EMBL" id="MFD1718888.1"/>
    </source>
</evidence>
<dbReference type="Proteomes" id="UP001597277">
    <property type="component" value="Unassembled WGS sequence"/>
</dbReference>
<proteinExistence type="predicted"/>
<evidence type="ECO:0000313" key="2">
    <source>
        <dbReference type="Proteomes" id="UP001597277"/>
    </source>
</evidence>
<dbReference type="RefSeq" id="WP_388008072.1">
    <property type="nucleotide sequence ID" value="NZ_JBHUEE010000007.1"/>
</dbReference>
<dbReference type="EMBL" id="JBHUEE010000007">
    <property type="protein sequence ID" value="MFD1718888.1"/>
    <property type="molecule type" value="Genomic_DNA"/>
</dbReference>
<protein>
    <recommendedName>
        <fullName evidence="3">VOC family protein</fullName>
    </recommendedName>
</protein>
<keyword evidence="2" id="KW-1185">Reference proteome</keyword>